<dbReference type="Proteomes" id="UP001058167">
    <property type="component" value="Unassembled WGS sequence"/>
</dbReference>
<dbReference type="EMBL" id="BRLF01000006">
    <property type="protein sequence ID" value="GKX47995.1"/>
    <property type="molecule type" value="Genomic_DNA"/>
</dbReference>
<evidence type="ECO:0000313" key="8">
    <source>
        <dbReference type="Proteomes" id="UP001165145"/>
    </source>
</evidence>
<sequence>MSASELKLTREQQQWLTPILEQFGAWVYSGRMDRRQASMIYQFMSRVRPAEMPSRSICTDDDGELISHIFDEIYATSRTAWVLLFCRYVYDSSDRHLARVYRQILMTGEAGAISDNDSVNCLISHTGTAHLTTDIPSLSTCRRESAEMINAAEYLLYLRLQEAMAERKKLKLQRDKIKPLTFEPLSQ</sequence>
<dbReference type="EMBL" id="BSRL01000006">
    <property type="protein sequence ID" value="GLV70439.1"/>
    <property type="molecule type" value="Genomic_DNA"/>
</dbReference>
<dbReference type="GO" id="GO:0060567">
    <property type="term" value="P:negative regulation of termination of DNA-templated transcription"/>
    <property type="evidence" value="ECO:0007669"/>
    <property type="project" value="InterPro"/>
</dbReference>
<protein>
    <submittedName>
        <fullName evidence="6">Late gene antiterminator protein</fullName>
    </submittedName>
</protein>
<evidence type="ECO:0000256" key="2">
    <source>
        <dbReference type="ARBA" id="ARBA00023015"/>
    </source>
</evidence>
<comment type="similarity">
    <text evidence="1">Belongs to the phage antitermination Q type 1 family.</text>
</comment>
<accession>A0AAI9L327</accession>
<dbReference type="RefSeq" id="WP_261867038.1">
    <property type="nucleotide sequence ID" value="NZ_BRLF01000006.1"/>
</dbReference>
<evidence type="ECO:0000256" key="3">
    <source>
        <dbReference type="ARBA" id="ARBA00023125"/>
    </source>
</evidence>
<organism evidence="6 8">
    <name type="scientific">Pectobacterium carotovorum subsp. carotovorum</name>
    <name type="common">Erwinia carotovora subsp. carotovora</name>
    <dbReference type="NCBI Taxonomy" id="555"/>
    <lineage>
        <taxon>Bacteria</taxon>
        <taxon>Pseudomonadati</taxon>
        <taxon>Pseudomonadota</taxon>
        <taxon>Gammaproteobacteria</taxon>
        <taxon>Enterobacterales</taxon>
        <taxon>Pectobacteriaceae</taxon>
        <taxon>Pectobacterium</taxon>
    </lineage>
</organism>
<gene>
    <name evidence="6" type="ORF">Pcaca03_28830</name>
    <name evidence="5" type="ORF">SOASR016_27470</name>
</gene>
<evidence type="ECO:0000256" key="4">
    <source>
        <dbReference type="ARBA" id="ARBA00023163"/>
    </source>
</evidence>
<keyword evidence="7" id="KW-1185">Reference proteome</keyword>
<dbReference type="GO" id="GO:0003677">
    <property type="term" value="F:DNA binding"/>
    <property type="evidence" value="ECO:0007669"/>
    <property type="project" value="UniProtKB-KW"/>
</dbReference>
<keyword evidence="3" id="KW-0238">DNA-binding</keyword>
<reference evidence="6" key="2">
    <citation type="submission" date="2023-02" db="EMBL/GenBank/DDBJ databases">
        <title>Pectobacterium carotovorum subsp. carotovorum NBRC 12380.</title>
        <authorList>
            <person name="Ichikawa N."/>
            <person name="Sato H."/>
            <person name="Tonouchi N."/>
        </authorList>
    </citation>
    <scope>NUCLEOTIDE SEQUENCE</scope>
    <source>
        <strain evidence="6">NBRC 12380</strain>
    </source>
</reference>
<evidence type="ECO:0000256" key="1">
    <source>
        <dbReference type="ARBA" id="ARBA00010234"/>
    </source>
</evidence>
<keyword evidence="4" id="KW-0804">Transcription</keyword>
<keyword evidence="2" id="KW-0805">Transcription regulation</keyword>
<comment type="caution">
    <text evidence="6">The sequence shown here is derived from an EMBL/GenBank/DDBJ whole genome shotgun (WGS) entry which is preliminary data.</text>
</comment>
<dbReference type="Proteomes" id="UP001165145">
    <property type="component" value="Unassembled WGS sequence"/>
</dbReference>
<evidence type="ECO:0000313" key="7">
    <source>
        <dbReference type="Proteomes" id="UP001058167"/>
    </source>
</evidence>
<evidence type="ECO:0000313" key="5">
    <source>
        <dbReference type="EMBL" id="GKX47995.1"/>
    </source>
</evidence>
<evidence type="ECO:0000313" key="6">
    <source>
        <dbReference type="EMBL" id="GLV70439.1"/>
    </source>
</evidence>
<dbReference type="Pfam" id="PF06530">
    <property type="entry name" value="Phage_antitermQ"/>
    <property type="match status" value="1"/>
</dbReference>
<dbReference type="InterPro" id="IPR010534">
    <property type="entry name" value="Phage_933W_GpQ"/>
</dbReference>
<dbReference type="AlphaFoldDB" id="A0AAI9L327"/>
<name>A0AAI9L327_PECCC</name>
<reference evidence="5" key="1">
    <citation type="submission" date="2022-06" db="EMBL/GenBank/DDBJ databases">
        <title>Draft genome sequences of Pectobacterium carotovorum subsp. carotovorum str. NBRC12380.</title>
        <authorList>
            <person name="Wakabayashi Y."/>
            <person name="Kojima K."/>
        </authorList>
    </citation>
    <scope>NUCLEOTIDE SEQUENCE</scope>
    <source>
        <strain evidence="5">NBRC 12380</strain>
    </source>
</reference>
<proteinExistence type="inferred from homology"/>